<feature type="transmembrane region" description="Helical" evidence="1">
    <location>
        <begin position="79"/>
        <end position="99"/>
    </location>
</feature>
<dbReference type="EMBL" id="JAEHFJ010000017">
    <property type="protein sequence ID" value="MBJ2176492.1"/>
    <property type="molecule type" value="Genomic_DNA"/>
</dbReference>
<keyword evidence="1" id="KW-0472">Membrane</keyword>
<feature type="transmembrane region" description="Helical" evidence="1">
    <location>
        <begin position="217"/>
        <end position="241"/>
    </location>
</feature>
<feature type="transmembrane region" description="Helical" evidence="1">
    <location>
        <begin position="119"/>
        <end position="142"/>
    </location>
</feature>
<dbReference type="Proteomes" id="UP000623301">
    <property type="component" value="Unassembled WGS sequence"/>
</dbReference>
<organism evidence="3 4">
    <name type="scientific">Aureibaculum flavum</name>
    <dbReference type="NCBI Taxonomy" id="2795986"/>
    <lineage>
        <taxon>Bacteria</taxon>
        <taxon>Pseudomonadati</taxon>
        <taxon>Bacteroidota</taxon>
        <taxon>Flavobacteriia</taxon>
        <taxon>Flavobacteriales</taxon>
        <taxon>Flavobacteriaceae</taxon>
        <taxon>Aureibaculum</taxon>
    </lineage>
</organism>
<feature type="domain" description="Flavinylation-associated cytochrome" evidence="2">
    <location>
        <begin position="79"/>
        <end position="139"/>
    </location>
</feature>
<proteinExistence type="predicted"/>
<feature type="transmembrane region" description="Helical" evidence="1">
    <location>
        <begin position="12"/>
        <end position="33"/>
    </location>
</feature>
<gene>
    <name evidence="3" type="ORF">JBL43_19740</name>
</gene>
<evidence type="ECO:0000256" key="1">
    <source>
        <dbReference type="SAM" id="Phobius"/>
    </source>
</evidence>
<evidence type="ECO:0000313" key="4">
    <source>
        <dbReference type="Proteomes" id="UP000623301"/>
    </source>
</evidence>
<keyword evidence="1" id="KW-0812">Transmembrane</keyword>
<name>A0ABS0WWW7_9FLAO</name>
<sequence length="251" mass="29045">MNKGKKKTSKVRIYVDILFFTLMILVLIPQTTGIPIHEWASFIILIPFYIHLIINWNWIATNSTKFFKKNPNKTRFDYILNWSLFLLMILVTVSGIVISEAALPLFGIHFEPDPFWSQIHTISATLFMVILGIHLALHWRWIVGAFSKFNFKSDVHHLTAVGEIITKHKRQLLLLTVISVLLSLAFWTLTYSDWADSFRINSETGNGENSNDMPQNWMVYILPFVKVTVLIVVPALIFNGITRIKNKIWKS</sequence>
<dbReference type="Pfam" id="PF14358">
    <property type="entry name" value="DUF4405"/>
    <property type="match status" value="1"/>
</dbReference>
<dbReference type="InterPro" id="IPR025517">
    <property type="entry name" value="DUF4405"/>
</dbReference>
<comment type="caution">
    <text evidence="3">The sequence shown here is derived from an EMBL/GenBank/DDBJ whole genome shotgun (WGS) entry which is preliminary data.</text>
</comment>
<accession>A0ABS0WWW7</accession>
<dbReference type="RefSeq" id="WP_198843080.1">
    <property type="nucleotide sequence ID" value="NZ_JAEHFJ010000017.1"/>
</dbReference>
<keyword evidence="4" id="KW-1185">Reference proteome</keyword>
<protein>
    <submittedName>
        <fullName evidence="3">DUF4405 domain-containing protein</fullName>
    </submittedName>
</protein>
<evidence type="ECO:0000259" key="2">
    <source>
        <dbReference type="Pfam" id="PF14358"/>
    </source>
</evidence>
<feature type="transmembrane region" description="Helical" evidence="1">
    <location>
        <begin position="39"/>
        <end position="58"/>
    </location>
</feature>
<evidence type="ECO:0000313" key="3">
    <source>
        <dbReference type="EMBL" id="MBJ2176492.1"/>
    </source>
</evidence>
<reference evidence="3 4" key="1">
    <citation type="submission" date="2020-12" db="EMBL/GenBank/DDBJ databases">
        <title>Aureibaculum luteum sp. nov. and Aureibaculum flavum sp. nov., novel members of the family Flavobacteriaceae isolated from Antarctic intertidal sediments.</title>
        <authorList>
            <person name="He X."/>
            <person name="Zhang X."/>
        </authorList>
    </citation>
    <scope>NUCLEOTIDE SEQUENCE [LARGE SCALE GENOMIC DNA]</scope>
    <source>
        <strain evidence="3 4">A20</strain>
    </source>
</reference>
<feature type="transmembrane region" description="Helical" evidence="1">
    <location>
        <begin position="172"/>
        <end position="189"/>
    </location>
</feature>
<keyword evidence="1" id="KW-1133">Transmembrane helix</keyword>